<dbReference type="GeneID" id="31358154"/>
<sequence>MLIKSLTSLGNVGNTSSMTKNFGSSSGSLSGQTSNTSTGGLGETVSGLLDSVLGLVNGLLG</sequence>
<keyword evidence="3" id="KW-1185">Reference proteome</keyword>
<name>D3B2L7_HETP5</name>
<dbReference type="EMBL" id="ADBJ01000010">
    <property type="protein sequence ID" value="EFA83565.1"/>
    <property type="molecule type" value="Genomic_DNA"/>
</dbReference>
<proteinExistence type="predicted"/>
<feature type="compositionally biased region" description="Polar residues" evidence="1">
    <location>
        <begin position="1"/>
        <end position="22"/>
    </location>
</feature>
<dbReference type="AlphaFoldDB" id="D3B2L7"/>
<evidence type="ECO:0000256" key="1">
    <source>
        <dbReference type="SAM" id="MobiDB-lite"/>
    </source>
</evidence>
<protein>
    <submittedName>
        <fullName evidence="2">Uncharacterized protein</fullName>
    </submittedName>
</protein>
<accession>D3B2L7</accession>
<comment type="caution">
    <text evidence="2">The sequence shown here is derived from an EMBL/GenBank/DDBJ whole genome shotgun (WGS) entry which is preliminary data.</text>
</comment>
<feature type="compositionally biased region" description="Low complexity" evidence="1">
    <location>
        <begin position="23"/>
        <end position="38"/>
    </location>
</feature>
<evidence type="ECO:0000313" key="3">
    <source>
        <dbReference type="Proteomes" id="UP000001396"/>
    </source>
</evidence>
<evidence type="ECO:0000313" key="2">
    <source>
        <dbReference type="EMBL" id="EFA83565.1"/>
    </source>
</evidence>
<dbReference type="RefSeq" id="XP_020435682.1">
    <property type="nucleotide sequence ID" value="XM_020573610.1"/>
</dbReference>
<organism evidence="2 3">
    <name type="scientific">Heterostelium pallidum (strain ATCC 26659 / Pp 5 / PN500)</name>
    <name type="common">Cellular slime mold</name>
    <name type="synonym">Polysphondylium pallidum</name>
    <dbReference type="NCBI Taxonomy" id="670386"/>
    <lineage>
        <taxon>Eukaryota</taxon>
        <taxon>Amoebozoa</taxon>
        <taxon>Evosea</taxon>
        <taxon>Eumycetozoa</taxon>
        <taxon>Dictyostelia</taxon>
        <taxon>Acytosteliales</taxon>
        <taxon>Acytosteliaceae</taxon>
        <taxon>Heterostelium</taxon>
    </lineage>
</organism>
<reference evidence="2 3" key="1">
    <citation type="journal article" date="2011" name="Genome Res.">
        <title>Phylogeny-wide analysis of social amoeba genomes highlights ancient origins for complex intercellular communication.</title>
        <authorList>
            <person name="Heidel A.J."/>
            <person name="Lawal H.M."/>
            <person name="Felder M."/>
            <person name="Schilde C."/>
            <person name="Helps N.R."/>
            <person name="Tunggal B."/>
            <person name="Rivero F."/>
            <person name="John U."/>
            <person name="Schleicher M."/>
            <person name="Eichinger L."/>
            <person name="Platzer M."/>
            <person name="Noegel A.A."/>
            <person name="Schaap P."/>
            <person name="Gloeckner G."/>
        </authorList>
    </citation>
    <scope>NUCLEOTIDE SEQUENCE [LARGE SCALE GENOMIC DNA]</scope>
    <source>
        <strain evidence="3">ATCC 26659 / Pp 5 / PN500</strain>
    </source>
</reference>
<gene>
    <name evidence="2" type="ORF">PPL_02631</name>
</gene>
<dbReference type="InParanoid" id="D3B2L7"/>
<feature type="region of interest" description="Disordered" evidence="1">
    <location>
        <begin position="1"/>
        <end position="45"/>
    </location>
</feature>
<dbReference type="Proteomes" id="UP000001396">
    <property type="component" value="Unassembled WGS sequence"/>
</dbReference>